<sequence length="61" mass="7344">MEKLISFLVNNKMSLLIALLFYTLYAYYTYAGNRICDCESTENYKQTNYNNHRTINSFYHK</sequence>
<dbReference type="KEGG" id="fse:DI487_08330"/>
<reference evidence="1 2" key="1">
    <citation type="submission" date="2018-05" db="EMBL/GenBank/DDBJ databases">
        <title>Flavobacterium sp. MEBiC07310.</title>
        <authorList>
            <person name="Baek K."/>
        </authorList>
    </citation>
    <scope>NUCLEOTIDE SEQUENCE [LARGE SCALE GENOMIC DNA]</scope>
    <source>
        <strain evidence="1 2">MEBiC07310</strain>
    </source>
</reference>
<evidence type="ECO:0000313" key="1">
    <source>
        <dbReference type="EMBL" id="AWM13865.1"/>
    </source>
</evidence>
<proteinExistence type="predicted"/>
<evidence type="ECO:0000313" key="2">
    <source>
        <dbReference type="Proteomes" id="UP000245429"/>
    </source>
</evidence>
<dbReference type="OrthoDB" id="677125at2"/>
<gene>
    <name evidence="1" type="ORF">DI487_08330</name>
</gene>
<dbReference type="EMBL" id="CP029463">
    <property type="protein sequence ID" value="AWM13865.1"/>
    <property type="molecule type" value="Genomic_DNA"/>
</dbReference>
<organism evidence="1 2">
    <name type="scientific">Flavobacterium sediminis</name>
    <dbReference type="NCBI Taxonomy" id="2201181"/>
    <lineage>
        <taxon>Bacteria</taxon>
        <taxon>Pseudomonadati</taxon>
        <taxon>Bacteroidota</taxon>
        <taxon>Flavobacteriia</taxon>
        <taxon>Flavobacteriales</taxon>
        <taxon>Flavobacteriaceae</taxon>
        <taxon>Flavobacterium</taxon>
    </lineage>
</organism>
<dbReference type="Proteomes" id="UP000245429">
    <property type="component" value="Chromosome"/>
</dbReference>
<accession>A0A2U8QVP6</accession>
<name>A0A2U8QVP6_9FLAO</name>
<protein>
    <submittedName>
        <fullName evidence="1">Uncharacterized protein</fullName>
    </submittedName>
</protein>
<dbReference type="AlphaFoldDB" id="A0A2U8QVP6"/>
<keyword evidence="2" id="KW-1185">Reference proteome</keyword>